<organism evidence="14 15">
    <name type="scientific">Labeo rohita</name>
    <name type="common">Indian major carp</name>
    <name type="synonym">Cyprinus rohita</name>
    <dbReference type="NCBI Taxonomy" id="84645"/>
    <lineage>
        <taxon>Eukaryota</taxon>
        <taxon>Metazoa</taxon>
        <taxon>Chordata</taxon>
        <taxon>Craniata</taxon>
        <taxon>Vertebrata</taxon>
        <taxon>Euteleostomi</taxon>
        <taxon>Actinopterygii</taxon>
        <taxon>Neopterygii</taxon>
        <taxon>Teleostei</taxon>
        <taxon>Ostariophysi</taxon>
        <taxon>Cypriniformes</taxon>
        <taxon>Cyprinidae</taxon>
        <taxon>Labeoninae</taxon>
        <taxon>Labeonini</taxon>
        <taxon>Labeo</taxon>
    </lineage>
</organism>
<name>A0ABQ8LX90_LABRO</name>
<dbReference type="CDD" id="cd16523">
    <property type="entry name" value="RING-HC_MYLIP"/>
    <property type="match status" value="1"/>
</dbReference>
<evidence type="ECO:0000256" key="8">
    <source>
        <dbReference type="ARBA" id="ARBA00022771"/>
    </source>
</evidence>
<evidence type="ECO:0000256" key="3">
    <source>
        <dbReference type="ARBA" id="ARBA00004906"/>
    </source>
</evidence>
<dbReference type="PROSITE" id="PS50089">
    <property type="entry name" value="ZF_RING_2"/>
    <property type="match status" value="1"/>
</dbReference>
<comment type="subcellular location">
    <subcellularLocation>
        <location evidence="2">Cytoplasm</location>
    </subcellularLocation>
</comment>
<dbReference type="InterPro" id="IPR019749">
    <property type="entry name" value="Band_41_domain"/>
</dbReference>
<dbReference type="Gene3D" id="1.20.80.10">
    <property type="match status" value="1"/>
</dbReference>
<proteinExistence type="predicted"/>
<dbReference type="SUPFAM" id="SSF47031">
    <property type="entry name" value="Second domain of FERM"/>
    <property type="match status" value="1"/>
</dbReference>
<dbReference type="InterPro" id="IPR019748">
    <property type="entry name" value="FERM_central"/>
</dbReference>
<dbReference type="Pfam" id="PF00373">
    <property type="entry name" value="FERM_M"/>
    <property type="match status" value="1"/>
</dbReference>
<dbReference type="CDD" id="cd13195">
    <property type="entry name" value="FERM_C_MYLIP_IDOL"/>
    <property type="match status" value="1"/>
</dbReference>
<dbReference type="SUPFAM" id="SSF50729">
    <property type="entry name" value="PH domain-like"/>
    <property type="match status" value="1"/>
</dbReference>
<dbReference type="SUPFAM" id="SSF57850">
    <property type="entry name" value="RING/U-box"/>
    <property type="match status" value="1"/>
</dbReference>
<accession>A0ABQ8LX90</accession>
<evidence type="ECO:0000256" key="5">
    <source>
        <dbReference type="ARBA" id="ARBA00022490"/>
    </source>
</evidence>
<dbReference type="CDD" id="cd17104">
    <property type="entry name" value="FERM_F1_MYLIP"/>
    <property type="match status" value="1"/>
</dbReference>
<evidence type="ECO:0000256" key="7">
    <source>
        <dbReference type="ARBA" id="ARBA00022723"/>
    </source>
</evidence>
<dbReference type="InterPro" id="IPR018979">
    <property type="entry name" value="FERM_N"/>
</dbReference>
<evidence type="ECO:0000259" key="12">
    <source>
        <dbReference type="PROSITE" id="PS50057"/>
    </source>
</evidence>
<dbReference type="Pfam" id="PF13920">
    <property type="entry name" value="zf-C3HC4_3"/>
    <property type="match status" value="1"/>
</dbReference>
<keyword evidence="10" id="KW-0862">Zinc</keyword>
<evidence type="ECO:0000256" key="4">
    <source>
        <dbReference type="ARBA" id="ARBA00012483"/>
    </source>
</evidence>
<dbReference type="InterPro" id="IPR041790">
    <property type="entry name" value="MYLIP_FERM_C"/>
</dbReference>
<evidence type="ECO:0000313" key="14">
    <source>
        <dbReference type="EMBL" id="KAI2655235.1"/>
    </source>
</evidence>
<dbReference type="Gene3D" id="3.30.40.10">
    <property type="entry name" value="Zinc/RING finger domain, C3HC4 (zinc finger)"/>
    <property type="match status" value="1"/>
</dbReference>
<dbReference type="SUPFAM" id="SSF54236">
    <property type="entry name" value="Ubiquitin-like"/>
    <property type="match status" value="1"/>
</dbReference>
<comment type="catalytic activity">
    <reaction evidence="1">
        <text>S-ubiquitinyl-[E2 ubiquitin-conjugating enzyme]-L-cysteine + [acceptor protein]-L-lysine = [E2 ubiquitin-conjugating enzyme]-L-cysteine + N(6)-ubiquitinyl-[acceptor protein]-L-lysine.</text>
        <dbReference type="EC" id="2.3.2.27"/>
    </reaction>
</comment>
<dbReference type="InterPro" id="IPR035963">
    <property type="entry name" value="FERM_2"/>
</dbReference>
<protein>
    <recommendedName>
        <fullName evidence="4">RING-type E3 ubiquitin transferase</fullName>
        <ecNumber evidence="4">2.3.2.27</ecNumber>
    </recommendedName>
</protein>
<reference evidence="14 15" key="1">
    <citation type="submission" date="2022-01" db="EMBL/GenBank/DDBJ databases">
        <title>A high-quality chromosome-level genome assembly of rohu carp, Labeo rohita.</title>
        <authorList>
            <person name="Arick M.A. II"/>
            <person name="Hsu C.-Y."/>
            <person name="Magbanua Z."/>
            <person name="Pechanova O."/>
            <person name="Grover C."/>
            <person name="Miller E."/>
            <person name="Thrash A."/>
            <person name="Ezzel L."/>
            <person name="Alam S."/>
            <person name="Benzie J."/>
            <person name="Hamilton M."/>
            <person name="Karsi A."/>
            <person name="Lawrence M.L."/>
            <person name="Peterson D.G."/>
        </authorList>
    </citation>
    <scope>NUCLEOTIDE SEQUENCE [LARGE SCALE GENOMIC DNA]</scope>
    <source>
        <strain evidence="15">BAU-BD-2019</strain>
        <tissue evidence="14">Blood</tissue>
    </source>
</reference>
<sequence>MLCLITRPDSVVLEVEVDPKANGEDILNKICRKMGVIEVDYFGLQFTGTKGEILWVNLRNRISQEVDCLSPCRLRLRVKFFVEPHLILQEQTRELPVYMFALETGTLAVRECPCVGLLRHLFLMHAKEELFKGSLRLDAEQAIELCALLAQAEFGDYNHNTVKYCYSQIYGQDPSHDTVNNIFLRHKSLEGVSQASAEYQALQLVSSLNYYGVEWHAARDSEGQELVIGVGPEGLFVCKTDFTPIERIIYPVIQMATQSGRNVYVTITKDSGDSVVLLFKFISPSAANGLYRAITEIHAFYRCDTVMSTVKMQYSRDFKGHLASLFLNESIDVGKRYIFDIQRTSKEVYDRARRALFNAGMEVTGCGSPRDDCNHSPLRKTKVEREERTCVGCRETCVLKEKLQRLQEALTCSLCCEQEINAAFCPCGHMFCCYNCAGQLQCCPVCRSDVDRVQHVYLPTCASLLGLAEAKTTTFSVPRRTAVSEDCGDKENTFQM</sequence>
<dbReference type="InterPro" id="IPR029071">
    <property type="entry name" value="Ubiquitin-like_domsf"/>
</dbReference>
<comment type="pathway">
    <text evidence="3">Protein modification; protein ubiquitination.</text>
</comment>
<dbReference type="PANTHER" id="PTHR23280">
    <property type="entry name" value="4.1 G PROTEIN"/>
    <property type="match status" value="1"/>
</dbReference>
<evidence type="ECO:0000256" key="9">
    <source>
        <dbReference type="ARBA" id="ARBA00022786"/>
    </source>
</evidence>
<dbReference type="EMBL" id="JACTAM010000016">
    <property type="protein sequence ID" value="KAI2655235.1"/>
    <property type="molecule type" value="Genomic_DNA"/>
</dbReference>
<evidence type="ECO:0000256" key="6">
    <source>
        <dbReference type="ARBA" id="ARBA00022679"/>
    </source>
</evidence>
<dbReference type="PANTHER" id="PTHR23280:SF13">
    <property type="entry name" value="E3 UBIQUITIN-PROTEIN LIGASE MYLIP"/>
    <property type="match status" value="1"/>
</dbReference>
<dbReference type="Proteomes" id="UP000830375">
    <property type="component" value="Unassembled WGS sequence"/>
</dbReference>
<dbReference type="Gene3D" id="2.30.29.30">
    <property type="entry name" value="Pleckstrin-homology domain (PH domain)/Phosphotyrosine-binding domain (PTB)"/>
    <property type="match status" value="1"/>
</dbReference>
<keyword evidence="15" id="KW-1185">Reference proteome</keyword>
<dbReference type="SMART" id="SM00295">
    <property type="entry name" value="B41"/>
    <property type="match status" value="1"/>
</dbReference>
<evidence type="ECO:0000256" key="10">
    <source>
        <dbReference type="ARBA" id="ARBA00022833"/>
    </source>
</evidence>
<keyword evidence="7" id="KW-0479">Metal-binding</keyword>
<dbReference type="EC" id="2.3.2.27" evidence="4"/>
<gene>
    <name evidence="14" type="ORF">H4Q32_017589</name>
</gene>
<evidence type="ECO:0000256" key="2">
    <source>
        <dbReference type="ARBA" id="ARBA00004496"/>
    </source>
</evidence>
<keyword evidence="8 11" id="KW-0863">Zinc-finger</keyword>
<dbReference type="InterPro" id="IPR013083">
    <property type="entry name" value="Znf_RING/FYVE/PHD"/>
</dbReference>
<dbReference type="CDD" id="cd14473">
    <property type="entry name" value="FERM_B-lobe"/>
    <property type="match status" value="1"/>
</dbReference>
<keyword evidence="6" id="KW-0808">Transferase</keyword>
<dbReference type="InterPro" id="IPR014352">
    <property type="entry name" value="FERM/acyl-CoA-bd_prot_sf"/>
</dbReference>
<dbReference type="PROSITE" id="PS50057">
    <property type="entry name" value="FERM_3"/>
    <property type="match status" value="1"/>
</dbReference>
<keyword evidence="9" id="KW-0833">Ubl conjugation pathway</keyword>
<keyword evidence="5" id="KW-0963">Cytoplasm</keyword>
<dbReference type="SMART" id="SM01196">
    <property type="entry name" value="FERM_C"/>
    <property type="match status" value="1"/>
</dbReference>
<feature type="domain" description="FERM" evidence="12">
    <location>
        <begin position="1"/>
        <end position="305"/>
    </location>
</feature>
<feature type="domain" description="RING-type" evidence="13">
    <location>
        <begin position="412"/>
        <end position="447"/>
    </location>
</feature>
<dbReference type="Pfam" id="PF09379">
    <property type="entry name" value="FERM_N"/>
    <property type="match status" value="1"/>
</dbReference>
<evidence type="ECO:0000259" key="13">
    <source>
        <dbReference type="PROSITE" id="PS50089"/>
    </source>
</evidence>
<dbReference type="InterPro" id="IPR018980">
    <property type="entry name" value="FERM_PH-like_C"/>
</dbReference>
<comment type="caution">
    <text evidence="14">The sequence shown here is derived from an EMBL/GenBank/DDBJ whole genome shotgun (WGS) entry which is preliminary data.</text>
</comment>
<dbReference type="InterPro" id="IPR011993">
    <property type="entry name" value="PH-like_dom_sf"/>
</dbReference>
<dbReference type="Gene3D" id="3.10.20.90">
    <property type="entry name" value="Phosphatidylinositol 3-kinase Catalytic Subunit, Chain A, domain 1"/>
    <property type="match status" value="1"/>
</dbReference>
<evidence type="ECO:0000256" key="11">
    <source>
        <dbReference type="PROSITE-ProRule" id="PRU00175"/>
    </source>
</evidence>
<evidence type="ECO:0000313" key="15">
    <source>
        <dbReference type="Proteomes" id="UP000830375"/>
    </source>
</evidence>
<evidence type="ECO:0000256" key="1">
    <source>
        <dbReference type="ARBA" id="ARBA00000900"/>
    </source>
</evidence>
<dbReference type="InterPro" id="IPR001841">
    <property type="entry name" value="Znf_RING"/>
</dbReference>
<dbReference type="InterPro" id="IPR000299">
    <property type="entry name" value="FERM_domain"/>
</dbReference>